<dbReference type="Gene3D" id="2.60.40.2310">
    <property type="match status" value="1"/>
</dbReference>
<dbReference type="Pfam" id="PF05922">
    <property type="entry name" value="Inhibitor_I9"/>
    <property type="match status" value="1"/>
</dbReference>
<dbReference type="GO" id="GO:0004252">
    <property type="term" value="F:serine-type endopeptidase activity"/>
    <property type="evidence" value="ECO:0007669"/>
    <property type="project" value="UniProtKB-UniRule"/>
</dbReference>
<dbReference type="Pfam" id="PF00082">
    <property type="entry name" value="Peptidase_S8"/>
    <property type="match status" value="1"/>
</dbReference>
<keyword evidence="2 6" id="KW-0645">Protease</keyword>
<evidence type="ECO:0000313" key="12">
    <source>
        <dbReference type="EMBL" id="AXI76247.1"/>
    </source>
</evidence>
<dbReference type="PRINTS" id="PR00723">
    <property type="entry name" value="SUBTILISIN"/>
</dbReference>
<evidence type="ECO:0000256" key="5">
    <source>
        <dbReference type="PIRSR" id="PIRSR615500-1"/>
    </source>
</evidence>
<dbReference type="InterPro" id="IPR036852">
    <property type="entry name" value="Peptidase_S8/S53_dom_sf"/>
</dbReference>
<dbReference type="PROSITE" id="PS51892">
    <property type="entry name" value="SUBTILASE"/>
    <property type="match status" value="1"/>
</dbReference>
<feature type="active site" description="Charge relay system" evidence="5 6">
    <location>
        <position position="218"/>
    </location>
</feature>
<dbReference type="InterPro" id="IPR037045">
    <property type="entry name" value="S8pro/Inhibitor_I9_sf"/>
</dbReference>
<evidence type="ECO:0000256" key="3">
    <source>
        <dbReference type="ARBA" id="ARBA00022801"/>
    </source>
</evidence>
<dbReference type="PANTHER" id="PTHR10795">
    <property type="entry name" value="PROPROTEIN CONVERTASE SUBTILISIN/KEXIN"/>
    <property type="match status" value="1"/>
</dbReference>
<dbReference type="InterPro" id="IPR003137">
    <property type="entry name" value="PA_domain"/>
</dbReference>
<dbReference type="InterPro" id="IPR046450">
    <property type="entry name" value="PA_dom_sf"/>
</dbReference>
<evidence type="ECO:0000256" key="2">
    <source>
        <dbReference type="ARBA" id="ARBA00022670"/>
    </source>
</evidence>
<keyword evidence="13" id="KW-1185">Reference proteome</keyword>
<dbReference type="GO" id="GO:0006508">
    <property type="term" value="P:proteolysis"/>
    <property type="evidence" value="ECO:0007669"/>
    <property type="project" value="UniProtKB-KW"/>
</dbReference>
<reference evidence="13" key="1">
    <citation type="submission" date="2018-07" db="EMBL/GenBank/DDBJ databases">
        <title>Streptacidiphilus bronchialis DSM 106435 chromosome.</title>
        <authorList>
            <person name="Batra D."/>
            <person name="Gulvik C.A."/>
        </authorList>
    </citation>
    <scope>NUCLEOTIDE SEQUENCE [LARGE SCALE GENOMIC DNA]</scope>
    <source>
        <strain evidence="13">DSM 106435</strain>
    </source>
</reference>
<dbReference type="InterPro" id="IPR015500">
    <property type="entry name" value="Peptidase_S8_subtilisin-rel"/>
</dbReference>
<evidence type="ECO:0000259" key="11">
    <source>
        <dbReference type="Pfam" id="PF17766"/>
    </source>
</evidence>
<dbReference type="KEGG" id="stri:C7M71_000910"/>
<dbReference type="SUPFAM" id="SSF52025">
    <property type="entry name" value="PA domain"/>
    <property type="match status" value="1"/>
</dbReference>
<comment type="similarity">
    <text evidence="1 6">Belongs to the peptidase S8 family.</text>
</comment>
<dbReference type="Pfam" id="PF02225">
    <property type="entry name" value="PA"/>
    <property type="match status" value="1"/>
</dbReference>
<evidence type="ECO:0000313" key="13">
    <source>
        <dbReference type="Proteomes" id="UP000249340"/>
    </source>
</evidence>
<sequence>MTCTAHPYVCTDPGRILTVVFRHRSRLIGLVLGPAVAGATVFAGAIPAQAAAPVDREQVITGSDQSGPGADSAAFTDGLYIVQLDDAPVASYEGEISGLAATRPEPGEKVDPDSAATKSYRAHLDKQRREALAGVPGVQPLYTYDYAFNGFAANLTAKQAAKLAAEDGVAALEKNQLLTLDTVSTADFLGLAGQGGAWERQFRGDAHAGEGVVIGMVDSGYSPDNPLFAPLPEPRPDAKLIKRKWKGSCDSGTSSKITCNNKVIGAHYYRQGVKAIPEEYDSPRDYGGHGTHTASTAAGDHGVPASINGGSVGEATGMAPAARLAVYKVCWSIDYAGGNSCASVDTVAAINQAVADGVDVINYSISGSTTSAVNSVESAFFNAARAGVFVSASAGNDGDKGASTVAHNAPWEMTVAASTHDRGYRTTLTLGDGRTFTGVGVGAAVPSAPLVNSSAVGKAGADPSEVELCFSGTLDPVKTAGRIVVCKRGTNDRVDKSRAVQQAGGAGLVLWNPSANSLNADFHYVPTVHVDHLAGPQIAAYAASSGATASLSASEVYKAPAPQMAGFSSYGPALAGNGDLLKPDITAPGVDVIAGVAPVSSEGNQFGVMSGTSMSSPHIAGIAALLISKNPKWSPAEVKSALMTTAYQSDNQGAPIKDAAGSNATPLNFGAGHVDPPKAFDPGLVYDSGWKDWQKYICAIGQQLPADTKAKSCDKVKKTDPSDLNYPSIAIGALAGSQTVYREVTNVAADKSTYDVRVSAPAGFTAKVSPSTLTLKPGASKEFKVTLTRTTAPLGSYAFGSLTLTDGRHVVRSPIAVKAVAIAAPAAVNVAQAKASGKVTLEAQAGYAGTMNAKVRGLKAADVTTYALKNANGGGFTSSRPAASDQVAAQTVTVPAGTKALRLATFASDYPADTDVDLYLYKQSATGALTLTATSANDGSDEAIQVSDPSAGDWVLFAHLYSAPSTGGAAKVAVNSWVLGDGSAIGTTLSPATAKVKIGGTASFTLAWSGLATGKRYLGTVSYDDGSALLGSTTVQVATG</sequence>
<dbReference type="InterPro" id="IPR045051">
    <property type="entry name" value="SBT"/>
</dbReference>
<protein>
    <submittedName>
        <fullName evidence="12">Uncharacterized protein</fullName>
    </submittedName>
</protein>
<dbReference type="Gene3D" id="3.40.50.200">
    <property type="entry name" value="Peptidase S8/S53 domain"/>
    <property type="match status" value="1"/>
</dbReference>
<evidence type="ECO:0000256" key="1">
    <source>
        <dbReference type="ARBA" id="ARBA00011073"/>
    </source>
</evidence>
<feature type="domain" description="PA" evidence="9">
    <location>
        <begin position="448"/>
        <end position="535"/>
    </location>
</feature>
<feature type="domain" description="Subtilisin-like protease fibronectin type-III" evidence="11">
    <location>
        <begin position="723"/>
        <end position="817"/>
    </location>
</feature>
<dbReference type="AlphaFoldDB" id="A0A345SR92"/>
<organism evidence="12 13">
    <name type="scientific">Peterkaempfera bronchialis</name>
    <dbReference type="NCBI Taxonomy" id="2126346"/>
    <lineage>
        <taxon>Bacteria</taxon>
        <taxon>Bacillati</taxon>
        <taxon>Actinomycetota</taxon>
        <taxon>Actinomycetes</taxon>
        <taxon>Kitasatosporales</taxon>
        <taxon>Streptomycetaceae</taxon>
        <taxon>Peterkaempfera</taxon>
    </lineage>
</organism>
<dbReference type="Gene3D" id="2.60.120.380">
    <property type="match status" value="1"/>
</dbReference>
<dbReference type="InterPro" id="IPR023828">
    <property type="entry name" value="Peptidase_S8_Ser-AS"/>
</dbReference>
<feature type="region of interest" description="Disordered" evidence="7">
    <location>
        <begin position="280"/>
        <end position="302"/>
    </location>
</feature>
<dbReference type="PROSITE" id="PS00138">
    <property type="entry name" value="SUBTILASE_SER"/>
    <property type="match status" value="1"/>
</dbReference>
<dbReference type="CDD" id="cd02120">
    <property type="entry name" value="PA_subtilisin_like"/>
    <property type="match status" value="1"/>
</dbReference>
<dbReference type="CDD" id="cd04852">
    <property type="entry name" value="Peptidases_S8_3"/>
    <property type="match status" value="1"/>
</dbReference>
<dbReference type="Gene3D" id="3.50.30.30">
    <property type="match status" value="1"/>
</dbReference>
<dbReference type="OrthoDB" id="3845599at2"/>
<dbReference type="InterPro" id="IPR010259">
    <property type="entry name" value="S8pro/Inhibitor_I9"/>
</dbReference>
<evidence type="ECO:0000259" key="10">
    <source>
        <dbReference type="Pfam" id="PF05922"/>
    </source>
</evidence>
<feature type="domain" description="Inhibitor I9" evidence="10">
    <location>
        <begin position="80"/>
        <end position="180"/>
    </location>
</feature>
<feature type="active site" description="Charge relay system" evidence="5 6">
    <location>
        <position position="289"/>
    </location>
</feature>
<evidence type="ECO:0000256" key="4">
    <source>
        <dbReference type="ARBA" id="ARBA00022825"/>
    </source>
</evidence>
<gene>
    <name evidence="12" type="ORF">C7M71_000910</name>
</gene>
<evidence type="ECO:0000259" key="9">
    <source>
        <dbReference type="Pfam" id="PF02225"/>
    </source>
</evidence>
<accession>A0A345SR92</accession>
<keyword evidence="4 6" id="KW-0720">Serine protease</keyword>
<dbReference type="InterPro" id="IPR034197">
    <property type="entry name" value="Peptidases_S8_3"/>
</dbReference>
<evidence type="ECO:0000259" key="8">
    <source>
        <dbReference type="Pfam" id="PF00082"/>
    </source>
</evidence>
<feature type="active site" description="Charge relay system" evidence="5 6">
    <location>
        <position position="613"/>
    </location>
</feature>
<evidence type="ECO:0000256" key="6">
    <source>
        <dbReference type="PROSITE-ProRule" id="PRU01240"/>
    </source>
</evidence>
<dbReference type="SUPFAM" id="SSF52743">
    <property type="entry name" value="Subtilisin-like"/>
    <property type="match status" value="1"/>
</dbReference>
<evidence type="ECO:0000256" key="7">
    <source>
        <dbReference type="SAM" id="MobiDB-lite"/>
    </source>
</evidence>
<dbReference type="InterPro" id="IPR000209">
    <property type="entry name" value="Peptidase_S8/S53_dom"/>
</dbReference>
<dbReference type="Proteomes" id="UP000249340">
    <property type="component" value="Chromosome"/>
</dbReference>
<name>A0A345SR92_9ACTN</name>
<keyword evidence="3 6" id="KW-0378">Hydrolase</keyword>
<dbReference type="Pfam" id="PF17766">
    <property type="entry name" value="fn3_6"/>
    <property type="match status" value="1"/>
</dbReference>
<feature type="domain" description="Peptidase S8/S53" evidence="8">
    <location>
        <begin position="209"/>
        <end position="672"/>
    </location>
</feature>
<dbReference type="Gene3D" id="3.30.70.80">
    <property type="entry name" value="Peptidase S8 propeptide/proteinase inhibitor I9"/>
    <property type="match status" value="1"/>
</dbReference>
<dbReference type="InterPro" id="IPR041469">
    <property type="entry name" value="Subtilisin-like_FN3"/>
</dbReference>
<proteinExistence type="inferred from homology"/>
<dbReference type="EMBL" id="CP031264">
    <property type="protein sequence ID" value="AXI76247.1"/>
    <property type="molecule type" value="Genomic_DNA"/>
</dbReference>